<comment type="caution">
    <text evidence="2">The sequence shown here is derived from an EMBL/GenBank/DDBJ whole genome shotgun (WGS) entry which is preliminary data.</text>
</comment>
<dbReference type="InterPro" id="IPR025662">
    <property type="entry name" value="Sigma_54_int_dom_ATP-bd_1"/>
</dbReference>
<evidence type="ECO:0000313" key="3">
    <source>
        <dbReference type="Proteomes" id="UP001295423"/>
    </source>
</evidence>
<accession>A0AAD2FZ48</accession>
<evidence type="ECO:0000313" key="2">
    <source>
        <dbReference type="EMBL" id="CAJ1957598.1"/>
    </source>
</evidence>
<dbReference type="SUPFAM" id="SSF52540">
    <property type="entry name" value="P-loop containing nucleoside triphosphate hydrolases"/>
    <property type="match status" value="1"/>
</dbReference>
<dbReference type="Pfam" id="PF13191">
    <property type="entry name" value="AAA_16"/>
    <property type="match status" value="1"/>
</dbReference>
<gene>
    <name evidence="2" type="ORF">CYCCA115_LOCUS16791</name>
</gene>
<dbReference type="AlphaFoldDB" id="A0AAD2FZ48"/>
<dbReference type="PANTHER" id="PTHR43642:SF1">
    <property type="entry name" value="HYBRID SIGNAL TRANSDUCTION HISTIDINE KINASE G"/>
    <property type="match status" value="1"/>
</dbReference>
<proteinExistence type="predicted"/>
<keyword evidence="3" id="KW-1185">Reference proteome</keyword>
<dbReference type="InterPro" id="IPR041664">
    <property type="entry name" value="AAA_16"/>
</dbReference>
<dbReference type="PANTHER" id="PTHR43642">
    <property type="entry name" value="HYBRID SIGNAL TRANSDUCTION HISTIDINE KINASE G"/>
    <property type="match status" value="1"/>
</dbReference>
<dbReference type="EMBL" id="CAKOGP040001947">
    <property type="protein sequence ID" value="CAJ1957598.1"/>
    <property type="molecule type" value="Genomic_DNA"/>
</dbReference>
<dbReference type="Gene3D" id="3.40.50.300">
    <property type="entry name" value="P-loop containing nucleotide triphosphate hydrolases"/>
    <property type="match status" value="1"/>
</dbReference>
<dbReference type="PROSITE" id="PS00675">
    <property type="entry name" value="SIGMA54_INTERACT_1"/>
    <property type="match status" value="1"/>
</dbReference>
<protein>
    <recommendedName>
        <fullName evidence="1">Orc1-like AAA ATPase domain-containing protein</fullName>
    </recommendedName>
</protein>
<organism evidence="2 3">
    <name type="scientific">Cylindrotheca closterium</name>
    <dbReference type="NCBI Taxonomy" id="2856"/>
    <lineage>
        <taxon>Eukaryota</taxon>
        <taxon>Sar</taxon>
        <taxon>Stramenopiles</taxon>
        <taxon>Ochrophyta</taxon>
        <taxon>Bacillariophyta</taxon>
        <taxon>Bacillariophyceae</taxon>
        <taxon>Bacillariophycidae</taxon>
        <taxon>Bacillariales</taxon>
        <taxon>Bacillariaceae</taxon>
        <taxon>Cylindrotheca</taxon>
    </lineage>
</organism>
<dbReference type="InterPro" id="IPR027417">
    <property type="entry name" value="P-loop_NTPase"/>
</dbReference>
<reference evidence="2" key="1">
    <citation type="submission" date="2023-08" db="EMBL/GenBank/DDBJ databases">
        <authorList>
            <person name="Audoor S."/>
            <person name="Bilcke G."/>
        </authorList>
    </citation>
    <scope>NUCLEOTIDE SEQUENCE</scope>
</reference>
<dbReference type="Proteomes" id="UP001295423">
    <property type="component" value="Unassembled WGS sequence"/>
</dbReference>
<dbReference type="InterPro" id="IPR053159">
    <property type="entry name" value="Hybrid_Histidine_Kinase"/>
</dbReference>
<sequence length="1091" mass="123054">MAEREDYKEEGAYLRGSNSVILPAEESSKKTGPLAHSEIINLAKEATVIVSISAEKTGSRLIKSGNASIRKFKSDTGRGFKTASNVPPLDFGAAGLVGRDDEIDALKSSHDRLRKGGKKELILVGGQSGVGKSSVIRSIKNDVLVEGLFVEGKFDMNTSNEPYSGVAEAFGIICRTIKEAGPEAIADLQHDLRKELGDKPGMLVQLIPELHEIMEVETADETSVGSIDRADETEGGVDRLRFAFRVLTRVFSSLFSPLVLFLDDLQWADVSSLQVLEYLILDKENENPLMVIGSYRSEEVDENSTLHNKMLGFREKTDKFQFRMTELTIESFSSNDIEKVVTAVLPSFRADHIIGLASLCHQRTLGNPFFTIEFLRMLHFEGMLAFDHKTKTWSWNLSDIEKKTMSTANVVVMLEQQMRKLPKQMQALLQCAAYLGSSFSEATIDLVWSVYGRRLVEERIELTSSLLPLIVADSIFEKGEKQQYRWTHDKLQEAALSLSDMRRSTFQLDIGKTLYYGLTQDQVEEDLFTIVDLINNGNTLKLPEFASVNLRAAEKAREIAAFQACRDYIAEGISLLQEKDWIQNKSTALSLYTIGAEAELVLGNVDTAKRYWETVLSRSDLSTLEMLPLQIVKAKALGDVELKSREALEYCLRLLNSHGYRLAMVRKLAYPQAVASFIRTMKKAKAKPNSFYESMVASHDKKQKYMGYLLSKAAYNAYAAGDIAMYLLSTTRLVELTMETGANEFSATAFTFLGVMSIIVLKDYEAMERFQNIALRMLGKFRGMHNAETIFVSNLMGLFWVKPLESGWAMAEEAILAGRREGDLMYTAWSISLYVYALPYTTGRPLHSILEGCPNNLAESEEIKNEANILSIKTYYQMALNLSDPSCENPCLLVGQLYSDTKEDHTDNLIHLADKVVAEGELVFWHEDYEVSAKRALKIGEIHAKLGPANFLNQIESFHRAVALYAAAIKTKNAKYKRAANKIRRRIAKLAQYGNTTIQYYCMFLTAEHLLLMKKYEEAKLKYEQALEAVGKLGHLHHLGLFNERYSYILRRDLSLGRESRYRLEQAIRYYREWGAVHKAKALAFELKITY</sequence>
<evidence type="ECO:0000259" key="1">
    <source>
        <dbReference type="Pfam" id="PF13191"/>
    </source>
</evidence>
<feature type="domain" description="Orc1-like AAA ATPase" evidence="1">
    <location>
        <begin position="96"/>
        <end position="292"/>
    </location>
</feature>
<name>A0AAD2FZ48_9STRA</name>